<keyword evidence="1" id="KW-1133">Transmembrane helix</keyword>
<keyword evidence="1" id="KW-0472">Membrane</keyword>
<gene>
    <name evidence="2" type="ORF">NCTC10718_05170</name>
</gene>
<reference evidence="2 3" key="1">
    <citation type="submission" date="2018-06" db="EMBL/GenBank/DDBJ databases">
        <authorList>
            <consortium name="Pathogen Informatics"/>
            <person name="Doyle S."/>
        </authorList>
    </citation>
    <scope>NUCLEOTIDE SEQUENCE [LARGE SCALE GENOMIC DNA]</scope>
    <source>
        <strain evidence="2 3">NCTC10718</strain>
    </source>
</reference>
<dbReference type="AlphaFoldDB" id="A0A379SE44"/>
<keyword evidence="1" id="KW-0812">Transmembrane</keyword>
<dbReference type="Proteomes" id="UP000254332">
    <property type="component" value="Unassembled WGS sequence"/>
</dbReference>
<feature type="transmembrane region" description="Helical" evidence="1">
    <location>
        <begin position="36"/>
        <end position="58"/>
    </location>
</feature>
<evidence type="ECO:0000256" key="1">
    <source>
        <dbReference type="SAM" id="Phobius"/>
    </source>
</evidence>
<dbReference type="EMBL" id="UGWQ01000004">
    <property type="protein sequence ID" value="SUG27839.1"/>
    <property type="molecule type" value="Genomic_DNA"/>
</dbReference>
<accession>A0A379SE44</accession>
<organism evidence="2 3">
    <name type="scientific">Salmonella enterica</name>
    <name type="common">Salmonella choleraesuis</name>
    <dbReference type="NCBI Taxonomy" id="28901"/>
    <lineage>
        <taxon>Bacteria</taxon>
        <taxon>Pseudomonadati</taxon>
        <taxon>Pseudomonadota</taxon>
        <taxon>Gammaproteobacteria</taxon>
        <taxon>Enterobacterales</taxon>
        <taxon>Enterobacteriaceae</taxon>
        <taxon>Salmonella</taxon>
    </lineage>
</organism>
<sequence>MKILWTGVRAGWRAMQFHYTGPGAALHVMALTVRCLLWWVMGCILLLMAYGGLLLFYLEQMPERVASTIPDLLAVVHEVVVRWQWQCITVLSWSLPLFCLWVTLVRFIPEYPAGTDRTRILFNPRR</sequence>
<name>A0A379SE44_SALER</name>
<proteinExistence type="predicted"/>
<evidence type="ECO:0000313" key="2">
    <source>
        <dbReference type="EMBL" id="SUG27839.1"/>
    </source>
</evidence>
<evidence type="ECO:0000313" key="3">
    <source>
        <dbReference type="Proteomes" id="UP000254332"/>
    </source>
</evidence>
<protein>
    <submittedName>
        <fullName evidence="2">Uncharacterized protein</fullName>
    </submittedName>
</protein>